<dbReference type="AlphaFoldDB" id="A0A9P7YBM9"/>
<accession>A0A9P7YBM9</accession>
<evidence type="ECO:0008006" key="3">
    <source>
        <dbReference type="Google" id="ProtNLM"/>
    </source>
</evidence>
<dbReference type="Proteomes" id="UP000824998">
    <property type="component" value="Unassembled WGS sequence"/>
</dbReference>
<dbReference type="OrthoDB" id="184880at2759"/>
<evidence type="ECO:0000313" key="2">
    <source>
        <dbReference type="Proteomes" id="UP000824998"/>
    </source>
</evidence>
<dbReference type="PANTHER" id="PTHR43591:SF105">
    <property type="entry name" value="METHYLTRANSFERASE DOMAIN-CONTAINING PROTEIN-RELATED"/>
    <property type="match status" value="1"/>
</dbReference>
<sequence length="283" mass="30880">MATTTTAGDDGYFMASPEEMSRLENQHYIIKDAMGGLLLPPIDISVGPLRILDSATADGTWIRDLAAGAPSHHQFVGTDIDPRKFPESPPSNTKYQIADINKPWPEEWKRGFDIVHQRLAIASGGAGAKQAIENLAELVKPGGWIQLVEAGHTFDDAEEGTAMRHFIQLILDLYAFMGVPEKVGDQLKPWLEGSGFVNVQERTIDCYMGAMNPDPDLARNGVFSMNVAVTGLVGFGQTLPPEVLFKGEDSKKILGTLVEDLRAEMRATGANYPLKVVWGQFPA</sequence>
<proteinExistence type="predicted"/>
<dbReference type="GO" id="GO:0008168">
    <property type="term" value="F:methyltransferase activity"/>
    <property type="evidence" value="ECO:0007669"/>
    <property type="project" value="TreeGrafter"/>
</dbReference>
<keyword evidence="2" id="KW-1185">Reference proteome</keyword>
<dbReference type="SUPFAM" id="SSF53335">
    <property type="entry name" value="S-adenosyl-L-methionine-dependent methyltransferases"/>
    <property type="match status" value="1"/>
</dbReference>
<dbReference type="InterPro" id="IPR029063">
    <property type="entry name" value="SAM-dependent_MTases_sf"/>
</dbReference>
<organism evidence="1 2">
    <name type="scientific">Amylocarpus encephaloides</name>
    <dbReference type="NCBI Taxonomy" id="45428"/>
    <lineage>
        <taxon>Eukaryota</taxon>
        <taxon>Fungi</taxon>
        <taxon>Dikarya</taxon>
        <taxon>Ascomycota</taxon>
        <taxon>Pezizomycotina</taxon>
        <taxon>Leotiomycetes</taxon>
        <taxon>Helotiales</taxon>
        <taxon>Helotiales incertae sedis</taxon>
        <taxon>Amylocarpus</taxon>
    </lineage>
</organism>
<protein>
    <recommendedName>
        <fullName evidence="3">Methyltransferase domain-containing protein</fullName>
    </recommendedName>
</protein>
<comment type="caution">
    <text evidence="1">The sequence shown here is derived from an EMBL/GenBank/DDBJ whole genome shotgun (WGS) entry which is preliminary data.</text>
</comment>
<dbReference type="EMBL" id="MU251635">
    <property type="protein sequence ID" value="KAG9230918.1"/>
    <property type="molecule type" value="Genomic_DNA"/>
</dbReference>
<evidence type="ECO:0000313" key="1">
    <source>
        <dbReference type="EMBL" id="KAG9230918.1"/>
    </source>
</evidence>
<dbReference type="Gene3D" id="3.40.50.150">
    <property type="entry name" value="Vaccinia Virus protein VP39"/>
    <property type="match status" value="1"/>
</dbReference>
<dbReference type="CDD" id="cd02440">
    <property type="entry name" value="AdoMet_MTases"/>
    <property type="match status" value="1"/>
</dbReference>
<name>A0A9P7YBM9_9HELO</name>
<gene>
    <name evidence="1" type="ORF">BJ875DRAFT_487491</name>
</gene>
<reference evidence="1" key="1">
    <citation type="journal article" date="2021" name="IMA Fungus">
        <title>Genomic characterization of three marine fungi, including Emericellopsis atlantica sp. nov. with signatures of a generalist lifestyle and marine biomass degradation.</title>
        <authorList>
            <person name="Hagestad O.C."/>
            <person name="Hou L."/>
            <person name="Andersen J.H."/>
            <person name="Hansen E.H."/>
            <person name="Altermark B."/>
            <person name="Li C."/>
            <person name="Kuhnert E."/>
            <person name="Cox R.J."/>
            <person name="Crous P.W."/>
            <person name="Spatafora J.W."/>
            <person name="Lail K."/>
            <person name="Amirebrahimi M."/>
            <person name="Lipzen A."/>
            <person name="Pangilinan J."/>
            <person name="Andreopoulos W."/>
            <person name="Hayes R.D."/>
            <person name="Ng V."/>
            <person name="Grigoriev I.V."/>
            <person name="Jackson S.A."/>
            <person name="Sutton T.D.S."/>
            <person name="Dobson A.D.W."/>
            <person name="Rama T."/>
        </authorList>
    </citation>
    <scope>NUCLEOTIDE SEQUENCE</scope>
    <source>
        <strain evidence="1">TRa018bII</strain>
    </source>
</reference>
<dbReference type="PANTHER" id="PTHR43591">
    <property type="entry name" value="METHYLTRANSFERASE"/>
    <property type="match status" value="1"/>
</dbReference>